<name>A0A022QQD2_ERYGU</name>
<dbReference type="InterPro" id="IPR002885">
    <property type="entry name" value="PPR_rpt"/>
</dbReference>
<feature type="repeat" description="PPR" evidence="2">
    <location>
        <begin position="130"/>
        <end position="164"/>
    </location>
</feature>
<feature type="non-terminal residue" evidence="4">
    <location>
        <position position="1"/>
    </location>
</feature>
<evidence type="ECO:0008006" key="6">
    <source>
        <dbReference type="Google" id="ProtNLM"/>
    </source>
</evidence>
<dbReference type="GO" id="GO:0003723">
    <property type="term" value="F:RNA binding"/>
    <property type="evidence" value="ECO:0007669"/>
    <property type="project" value="InterPro"/>
</dbReference>
<sequence>VLQSAICWRKTKIAGQHVVEAKGRRIVEVKGRRIVAAKQRRRIIEAKGRRIVGAKCSGEVWGRSAAAEIKSQVHAYILRMEAKLAWAFVVSVNNALITLYWKCDELEQARMSKGNIHEAKSIFNEISEKNMLSWTIMILGLGQHDWADEALKHFNKMKSNGLEQLLPHVSYFHLQSKAASFTVNLFGLASTRAFQLRMLLLQCTHDVMYSMLVTLCFLQCLFWILCLGMHGSYALHLFEEMLQESCSKDGSTTLLSACNHAVFKLDSELLVVAIEATTNAVIDLKDSLNKRGSKVGDGNCGSAVIVQFERYNDFFCYTLNVARTGFASFRRDLQKKLSPTNEGHKRTDRTIEVSFYCMSRSTENFIGYLIC</sequence>
<reference evidence="4 5" key="1">
    <citation type="journal article" date="2013" name="Proc. Natl. Acad. Sci. U.S.A.">
        <title>Fine-scale variation in meiotic recombination in Mimulus inferred from population shotgun sequencing.</title>
        <authorList>
            <person name="Hellsten U."/>
            <person name="Wright K.M."/>
            <person name="Jenkins J."/>
            <person name="Shu S."/>
            <person name="Yuan Y."/>
            <person name="Wessler S.R."/>
            <person name="Schmutz J."/>
            <person name="Willis J.H."/>
            <person name="Rokhsar D.S."/>
        </authorList>
    </citation>
    <scope>NUCLEOTIDE SEQUENCE [LARGE SCALE GENOMIC DNA]</scope>
    <source>
        <strain evidence="5">cv. DUN x IM62</strain>
    </source>
</reference>
<dbReference type="InterPro" id="IPR046960">
    <property type="entry name" value="PPR_At4g14850-like_plant"/>
</dbReference>
<proteinExistence type="predicted"/>
<dbReference type="Pfam" id="PF01535">
    <property type="entry name" value="PPR"/>
    <property type="match status" value="1"/>
</dbReference>
<evidence type="ECO:0000256" key="2">
    <source>
        <dbReference type="PROSITE-ProRule" id="PRU00708"/>
    </source>
</evidence>
<evidence type="ECO:0000313" key="5">
    <source>
        <dbReference type="Proteomes" id="UP000030748"/>
    </source>
</evidence>
<dbReference type="Gene3D" id="1.25.40.10">
    <property type="entry name" value="Tetratricopeptide repeat domain"/>
    <property type="match status" value="1"/>
</dbReference>
<evidence type="ECO:0000256" key="3">
    <source>
        <dbReference type="SAM" id="Phobius"/>
    </source>
</evidence>
<keyword evidence="3" id="KW-1133">Transmembrane helix</keyword>
<gene>
    <name evidence="4" type="ORF">MIMGU_mgv11b024603mg</name>
</gene>
<keyword evidence="1" id="KW-0677">Repeat</keyword>
<dbReference type="PROSITE" id="PS51375">
    <property type="entry name" value="PPR"/>
    <property type="match status" value="1"/>
</dbReference>
<evidence type="ECO:0000256" key="1">
    <source>
        <dbReference type="ARBA" id="ARBA00022737"/>
    </source>
</evidence>
<organism evidence="4 5">
    <name type="scientific">Erythranthe guttata</name>
    <name type="common">Yellow monkey flower</name>
    <name type="synonym">Mimulus guttatus</name>
    <dbReference type="NCBI Taxonomy" id="4155"/>
    <lineage>
        <taxon>Eukaryota</taxon>
        <taxon>Viridiplantae</taxon>
        <taxon>Streptophyta</taxon>
        <taxon>Embryophyta</taxon>
        <taxon>Tracheophyta</taxon>
        <taxon>Spermatophyta</taxon>
        <taxon>Magnoliopsida</taxon>
        <taxon>eudicotyledons</taxon>
        <taxon>Gunneridae</taxon>
        <taxon>Pentapetalae</taxon>
        <taxon>asterids</taxon>
        <taxon>lamiids</taxon>
        <taxon>Lamiales</taxon>
        <taxon>Phrymaceae</taxon>
        <taxon>Erythranthe</taxon>
    </lineage>
</organism>
<dbReference type="PANTHER" id="PTHR47926">
    <property type="entry name" value="PENTATRICOPEPTIDE REPEAT-CONTAINING PROTEIN"/>
    <property type="match status" value="1"/>
</dbReference>
<dbReference type="GO" id="GO:0009451">
    <property type="term" value="P:RNA modification"/>
    <property type="evidence" value="ECO:0007669"/>
    <property type="project" value="InterPro"/>
</dbReference>
<dbReference type="Proteomes" id="UP000030748">
    <property type="component" value="Unassembled WGS sequence"/>
</dbReference>
<dbReference type="EMBL" id="KI631230">
    <property type="protein sequence ID" value="EYU29463.1"/>
    <property type="molecule type" value="Genomic_DNA"/>
</dbReference>
<evidence type="ECO:0000313" key="4">
    <source>
        <dbReference type="EMBL" id="EYU29463.1"/>
    </source>
</evidence>
<dbReference type="NCBIfam" id="TIGR00756">
    <property type="entry name" value="PPR"/>
    <property type="match status" value="1"/>
</dbReference>
<dbReference type="AlphaFoldDB" id="A0A022QQD2"/>
<keyword evidence="5" id="KW-1185">Reference proteome</keyword>
<keyword evidence="3" id="KW-0812">Transmembrane</keyword>
<feature type="transmembrane region" description="Helical" evidence="3">
    <location>
        <begin position="207"/>
        <end position="227"/>
    </location>
</feature>
<dbReference type="STRING" id="4155.A0A022QQD2"/>
<dbReference type="InterPro" id="IPR011990">
    <property type="entry name" value="TPR-like_helical_dom_sf"/>
</dbReference>
<accession>A0A022QQD2</accession>
<protein>
    <recommendedName>
        <fullName evidence="6">Pentatricopeptide repeat-containing protein</fullName>
    </recommendedName>
</protein>
<keyword evidence="3" id="KW-0472">Membrane</keyword>